<dbReference type="EMBL" id="AFZX01000104">
    <property type="protein sequence ID" value="EHL05419.1"/>
    <property type="molecule type" value="Genomic_DNA"/>
</dbReference>
<dbReference type="HOGENOM" id="CLU_3098112_0_0_9"/>
<proteinExistence type="predicted"/>
<dbReference type="AlphaFoldDB" id="G9XSK2"/>
<name>G9XSK2_DESHA</name>
<sequence>MRLVLVINSIIREGVLQTGLGEKVSARGLSRKAILQDFDLHRSLHKLRGQN</sequence>
<accession>G9XSK2</accession>
<protein>
    <submittedName>
        <fullName evidence="1">Uncharacterized protein</fullName>
    </submittedName>
</protein>
<reference evidence="1 2" key="1">
    <citation type="submission" date="2011-08" db="EMBL/GenBank/DDBJ databases">
        <authorList>
            <person name="Weinstock G."/>
            <person name="Sodergren E."/>
            <person name="Clifton S."/>
            <person name="Fulton L."/>
            <person name="Fulton B."/>
            <person name="Courtney L."/>
            <person name="Fronick C."/>
            <person name="Harrison M."/>
            <person name="Strong C."/>
            <person name="Farmer C."/>
            <person name="Delahaunty K."/>
            <person name="Markovic C."/>
            <person name="Hall O."/>
            <person name="Minx P."/>
            <person name="Tomlinson C."/>
            <person name="Mitreva M."/>
            <person name="Hou S."/>
            <person name="Chen J."/>
            <person name="Wollam A."/>
            <person name="Pepin K.H."/>
            <person name="Johnson M."/>
            <person name="Bhonagiri V."/>
            <person name="Zhang X."/>
            <person name="Suruliraj S."/>
            <person name="Warren W."/>
            <person name="Chinwalla A."/>
            <person name="Mardis E.R."/>
            <person name="Wilson R.K."/>
        </authorList>
    </citation>
    <scope>NUCLEOTIDE SEQUENCE [LARGE SCALE GENOMIC DNA]</scope>
    <source>
        <strain evidence="1 2">DP7</strain>
    </source>
</reference>
<dbReference type="Proteomes" id="UP000004416">
    <property type="component" value="Unassembled WGS sequence"/>
</dbReference>
<organism evidence="1 2">
    <name type="scientific">Desulfitobacterium hafniense DP7</name>
    <dbReference type="NCBI Taxonomy" id="537010"/>
    <lineage>
        <taxon>Bacteria</taxon>
        <taxon>Bacillati</taxon>
        <taxon>Bacillota</taxon>
        <taxon>Clostridia</taxon>
        <taxon>Eubacteriales</taxon>
        <taxon>Desulfitobacteriaceae</taxon>
        <taxon>Desulfitobacterium</taxon>
    </lineage>
</organism>
<evidence type="ECO:0000313" key="2">
    <source>
        <dbReference type="Proteomes" id="UP000004416"/>
    </source>
</evidence>
<comment type="caution">
    <text evidence="1">The sequence shown here is derived from an EMBL/GenBank/DDBJ whole genome shotgun (WGS) entry which is preliminary data.</text>
</comment>
<evidence type="ECO:0000313" key="1">
    <source>
        <dbReference type="EMBL" id="EHL05419.1"/>
    </source>
</evidence>
<gene>
    <name evidence="1" type="ORF">HMPREF0322_03974</name>
</gene>
<dbReference type="PATRIC" id="fig|537010.4.peg.3713"/>